<feature type="non-terminal residue" evidence="2">
    <location>
        <position position="355"/>
    </location>
</feature>
<dbReference type="Gene3D" id="3.40.250.10">
    <property type="entry name" value="Rhodanese-like domain"/>
    <property type="match status" value="1"/>
</dbReference>
<dbReference type="Gene3D" id="3.30.70.100">
    <property type="match status" value="1"/>
</dbReference>
<evidence type="ECO:0000313" key="3">
    <source>
        <dbReference type="Proteomes" id="UP000095751"/>
    </source>
</evidence>
<name>A0A1E7F091_9STRA</name>
<accession>A0A1E7F091</accession>
<dbReference type="Pfam" id="PF00581">
    <property type="entry name" value="Rhodanese"/>
    <property type="match status" value="1"/>
</dbReference>
<dbReference type="SMART" id="SM00450">
    <property type="entry name" value="RHOD"/>
    <property type="match status" value="1"/>
</dbReference>
<dbReference type="InterPro" id="IPR036873">
    <property type="entry name" value="Rhodanese-like_dom_sf"/>
</dbReference>
<dbReference type="SUPFAM" id="SSF52821">
    <property type="entry name" value="Rhodanese/Cell cycle control phosphatase"/>
    <property type="match status" value="1"/>
</dbReference>
<gene>
    <name evidence="2" type="ORF">FRACYDRAFT_137966</name>
</gene>
<dbReference type="Pfam" id="PF12368">
    <property type="entry name" value="Rhodanese_C"/>
    <property type="match status" value="1"/>
</dbReference>
<dbReference type="PANTHER" id="PTHR43268">
    <property type="entry name" value="THIOSULFATE SULFURTRANSFERASE/RHODANESE-LIKE DOMAIN-CONTAINING PROTEIN 2"/>
    <property type="match status" value="1"/>
</dbReference>
<feature type="non-terminal residue" evidence="2">
    <location>
        <position position="1"/>
    </location>
</feature>
<sequence length="355" mass="40046">NKGGGASIVLFYQYKEPVWTSREFPKALKLFLSIGRKYEITGRGRIAPEGVNCTLTAPTSKLIRLFCQSLRDDWNIGSLDGNDSSNDTTKLFHDTDFKITDGLPQSQKFKSLSVRKVEELVAYGLEGEKAPSITKFGGTHLTAVDYHKALRDPHTVVIDVRNNYETQIGTIQPPPGGATLLDPKLRNSREWPKWLASKETQQQLNGKKILTFCTGGIRCERATALINQISIDSSSTSSTATPFQPNGVYHMRGGIERYLKTYPQGGYWSGKNYLFDKRMEQVPEFKDSIQIENEVTSKLQAKCCVCRKPWTSYRNQYKCHQIQCGVPVLVCDVCHNNSKSSENQKKQLKCELCRE</sequence>
<evidence type="ECO:0000313" key="2">
    <source>
        <dbReference type="EMBL" id="OEU11680.1"/>
    </source>
</evidence>
<dbReference type="InterPro" id="IPR001763">
    <property type="entry name" value="Rhodanese-like_dom"/>
</dbReference>
<dbReference type="Proteomes" id="UP000095751">
    <property type="component" value="Unassembled WGS sequence"/>
</dbReference>
<dbReference type="InParanoid" id="A0A1E7F091"/>
<dbReference type="PANTHER" id="PTHR43268:SF7">
    <property type="entry name" value="RHODANESE DOMAIN-CONTAINING PROTEIN"/>
    <property type="match status" value="1"/>
</dbReference>
<dbReference type="PROSITE" id="PS50206">
    <property type="entry name" value="RHODANESE_3"/>
    <property type="match status" value="1"/>
</dbReference>
<dbReference type="AlphaFoldDB" id="A0A1E7F091"/>
<organism evidence="2 3">
    <name type="scientific">Fragilariopsis cylindrus CCMP1102</name>
    <dbReference type="NCBI Taxonomy" id="635003"/>
    <lineage>
        <taxon>Eukaryota</taxon>
        <taxon>Sar</taxon>
        <taxon>Stramenopiles</taxon>
        <taxon>Ochrophyta</taxon>
        <taxon>Bacillariophyta</taxon>
        <taxon>Bacillariophyceae</taxon>
        <taxon>Bacillariophycidae</taxon>
        <taxon>Bacillariales</taxon>
        <taxon>Bacillariaceae</taxon>
        <taxon>Fragilariopsis</taxon>
    </lineage>
</organism>
<dbReference type="OrthoDB" id="25002at2759"/>
<dbReference type="InterPro" id="IPR020936">
    <property type="entry name" value="TrhO"/>
</dbReference>
<keyword evidence="3" id="KW-1185">Reference proteome</keyword>
<dbReference type="InterPro" id="IPR040503">
    <property type="entry name" value="TRHO_N"/>
</dbReference>
<dbReference type="Pfam" id="PF17773">
    <property type="entry name" value="UPF0176_N"/>
    <property type="match status" value="1"/>
</dbReference>
<proteinExistence type="predicted"/>
<dbReference type="KEGG" id="fcy:FRACYDRAFT_137966"/>
<dbReference type="InterPro" id="IPR022111">
    <property type="entry name" value="Rhodanese_C"/>
</dbReference>
<evidence type="ECO:0000259" key="1">
    <source>
        <dbReference type="PROSITE" id="PS50206"/>
    </source>
</evidence>
<feature type="domain" description="Rhodanese" evidence="1">
    <location>
        <begin position="151"/>
        <end position="267"/>
    </location>
</feature>
<dbReference type="EMBL" id="KV784366">
    <property type="protein sequence ID" value="OEU11680.1"/>
    <property type="molecule type" value="Genomic_DNA"/>
</dbReference>
<protein>
    <recommendedName>
        <fullName evidence="1">Rhodanese domain-containing protein</fullName>
    </recommendedName>
</protein>
<reference evidence="2 3" key="1">
    <citation type="submission" date="2016-09" db="EMBL/GenBank/DDBJ databases">
        <title>Extensive genetic diversity and differential bi-allelic expression allows diatom success in the polar Southern Ocean.</title>
        <authorList>
            <consortium name="DOE Joint Genome Institute"/>
            <person name="Mock T."/>
            <person name="Otillar R.P."/>
            <person name="Strauss J."/>
            <person name="Dupont C."/>
            <person name="Frickenhaus S."/>
            <person name="Maumus F."/>
            <person name="Mcmullan M."/>
            <person name="Sanges R."/>
            <person name="Schmutz J."/>
            <person name="Toseland A."/>
            <person name="Valas R."/>
            <person name="Veluchamy A."/>
            <person name="Ward B.J."/>
            <person name="Allen A."/>
            <person name="Barry K."/>
            <person name="Falciatore A."/>
            <person name="Ferrante M."/>
            <person name="Fortunato A.E."/>
            <person name="Gloeckner G."/>
            <person name="Gruber A."/>
            <person name="Hipkin R."/>
            <person name="Janech M."/>
            <person name="Kroth P."/>
            <person name="Leese F."/>
            <person name="Lindquist E."/>
            <person name="Lyon B.R."/>
            <person name="Martin J."/>
            <person name="Mayer C."/>
            <person name="Parker M."/>
            <person name="Quesneville H."/>
            <person name="Raymond J."/>
            <person name="Uhlig C."/>
            <person name="Valentin K.U."/>
            <person name="Worden A.Z."/>
            <person name="Armbrust E.V."/>
            <person name="Bowler C."/>
            <person name="Green B."/>
            <person name="Moulton V."/>
            <person name="Van Oosterhout C."/>
            <person name="Grigoriev I."/>
        </authorList>
    </citation>
    <scope>NUCLEOTIDE SEQUENCE [LARGE SCALE GENOMIC DNA]</scope>
    <source>
        <strain evidence="2 3">CCMP1102</strain>
    </source>
</reference>